<feature type="region of interest" description="Disordered" evidence="4">
    <location>
        <begin position="169"/>
        <end position="250"/>
    </location>
</feature>
<name>A0A7S3E6X1_9RHOD</name>
<evidence type="ECO:0000256" key="2">
    <source>
        <dbReference type="ARBA" id="ARBA00005287"/>
    </source>
</evidence>
<evidence type="ECO:0000256" key="4">
    <source>
        <dbReference type="SAM" id="MobiDB-lite"/>
    </source>
</evidence>
<dbReference type="GO" id="GO:0000398">
    <property type="term" value="P:mRNA splicing, via spliceosome"/>
    <property type="evidence" value="ECO:0007669"/>
    <property type="project" value="TreeGrafter"/>
</dbReference>
<feature type="compositionally biased region" description="Acidic residues" evidence="4">
    <location>
        <begin position="234"/>
        <end position="250"/>
    </location>
</feature>
<comment type="similarity">
    <text evidence="2">Belongs to the BUD31 (G10) family.</text>
</comment>
<reference evidence="5" key="1">
    <citation type="submission" date="2021-01" db="EMBL/GenBank/DDBJ databases">
        <authorList>
            <person name="Corre E."/>
            <person name="Pelletier E."/>
            <person name="Niang G."/>
            <person name="Scheremetjew M."/>
            <person name="Finn R."/>
            <person name="Kale V."/>
            <person name="Holt S."/>
            <person name="Cochrane G."/>
            <person name="Meng A."/>
            <person name="Brown T."/>
            <person name="Cohen L."/>
        </authorList>
    </citation>
    <scope>NUCLEOTIDE SEQUENCE</scope>
    <source>
        <strain evidence="5">CCMP 769</strain>
    </source>
</reference>
<dbReference type="GO" id="GO:0005681">
    <property type="term" value="C:spliceosomal complex"/>
    <property type="evidence" value="ECO:0007669"/>
    <property type="project" value="TreeGrafter"/>
</dbReference>
<dbReference type="AlphaFoldDB" id="A0A7S3E6X1"/>
<dbReference type="PRINTS" id="PR00322">
    <property type="entry name" value="G10"/>
</dbReference>
<keyword evidence="3" id="KW-0539">Nucleus</keyword>
<dbReference type="PANTHER" id="PTHR19411">
    <property type="entry name" value="PROTEIN BUD31-RELATED"/>
    <property type="match status" value="1"/>
</dbReference>
<evidence type="ECO:0000313" key="5">
    <source>
        <dbReference type="EMBL" id="CAE0034404.1"/>
    </source>
</evidence>
<protein>
    <recommendedName>
        <fullName evidence="6">G10 protein</fullName>
    </recommendedName>
</protein>
<evidence type="ECO:0000256" key="3">
    <source>
        <dbReference type="ARBA" id="ARBA00023242"/>
    </source>
</evidence>
<feature type="compositionally biased region" description="Polar residues" evidence="4">
    <location>
        <begin position="207"/>
        <end position="222"/>
    </location>
</feature>
<evidence type="ECO:0008006" key="6">
    <source>
        <dbReference type="Google" id="ProtNLM"/>
    </source>
</evidence>
<comment type="subcellular location">
    <subcellularLocation>
        <location evidence="1">Nucleus</location>
    </subcellularLocation>
</comment>
<evidence type="ECO:0000256" key="1">
    <source>
        <dbReference type="ARBA" id="ARBA00004123"/>
    </source>
</evidence>
<dbReference type="InterPro" id="IPR001748">
    <property type="entry name" value="BUD31"/>
</dbReference>
<dbReference type="PANTHER" id="PTHR19411:SF0">
    <property type="entry name" value="PROTEIN BUD31 HOMOLOG"/>
    <property type="match status" value="1"/>
</dbReference>
<sequence>MSWRLAMKRKRPPAGWDIVEPKLEEFEEKMRDAMNEPVEDKMRNEITWVVHKIHYQKNRYMFNLYHEEHQISKKLYDYLIDMKIADGPLLAKWRKPGYETLCSVAVIAKSNTNFRTTGICRVPLRERHGQITPNVTTGCVSCASGDGGPIWWDDPVPEIVTKRRRQVLVEEEELSSLPNQSKEDEGGGGEGEVEEPGAGEENGGEQANDQPSDADPQTAQTVDESEQQDKPDEGEPENAQEPTEEVETKE</sequence>
<gene>
    <name evidence="5" type="ORF">RMAR00112_LOCUS2350</name>
</gene>
<organism evidence="5">
    <name type="scientific">Rhodosorus marinus</name>
    <dbReference type="NCBI Taxonomy" id="101924"/>
    <lineage>
        <taxon>Eukaryota</taxon>
        <taxon>Rhodophyta</taxon>
        <taxon>Stylonematophyceae</taxon>
        <taxon>Stylonematales</taxon>
        <taxon>Stylonemataceae</taxon>
        <taxon>Rhodosorus</taxon>
    </lineage>
</organism>
<dbReference type="Pfam" id="PF01125">
    <property type="entry name" value="BUD31"/>
    <property type="match status" value="1"/>
</dbReference>
<accession>A0A7S3E6X1</accession>
<dbReference type="EMBL" id="HBHW01003306">
    <property type="protein sequence ID" value="CAE0034404.1"/>
    <property type="molecule type" value="Transcribed_RNA"/>
</dbReference>
<proteinExistence type="inferred from homology"/>